<dbReference type="KEGG" id="spu:575133"/>
<dbReference type="Pfam" id="PF00857">
    <property type="entry name" value="Isochorismatase"/>
    <property type="match status" value="1"/>
</dbReference>
<dbReference type="InterPro" id="IPR050993">
    <property type="entry name" value="Isochorismatase_domain"/>
</dbReference>
<dbReference type="CDD" id="cd01012">
    <property type="entry name" value="YcaC_related"/>
    <property type="match status" value="1"/>
</dbReference>
<feature type="domain" description="Isochorismatase-like" evidence="3">
    <location>
        <begin position="15"/>
        <end position="164"/>
    </location>
</feature>
<dbReference type="SUPFAM" id="SSF52499">
    <property type="entry name" value="Isochorismatase-like hydrolases"/>
    <property type="match status" value="1"/>
</dbReference>
<dbReference type="Proteomes" id="UP000007110">
    <property type="component" value="Unassembled WGS sequence"/>
</dbReference>
<dbReference type="InterPro" id="IPR036380">
    <property type="entry name" value="Isochorismatase-like_sf"/>
</dbReference>
<reference evidence="5" key="1">
    <citation type="submission" date="2015-02" db="EMBL/GenBank/DDBJ databases">
        <title>Genome sequencing for Strongylocentrotus purpuratus.</title>
        <authorList>
            <person name="Murali S."/>
            <person name="Liu Y."/>
            <person name="Vee V."/>
            <person name="English A."/>
            <person name="Wang M."/>
            <person name="Skinner E."/>
            <person name="Han Y."/>
            <person name="Muzny D.M."/>
            <person name="Worley K.C."/>
            <person name="Gibbs R.A."/>
        </authorList>
    </citation>
    <scope>NUCLEOTIDE SEQUENCE</scope>
</reference>
<organism evidence="4 5">
    <name type="scientific">Strongylocentrotus purpuratus</name>
    <name type="common">Purple sea urchin</name>
    <dbReference type="NCBI Taxonomy" id="7668"/>
    <lineage>
        <taxon>Eukaryota</taxon>
        <taxon>Metazoa</taxon>
        <taxon>Echinodermata</taxon>
        <taxon>Eleutherozoa</taxon>
        <taxon>Echinozoa</taxon>
        <taxon>Echinoidea</taxon>
        <taxon>Euechinoidea</taxon>
        <taxon>Echinacea</taxon>
        <taxon>Camarodonta</taxon>
        <taxon>Echinidea</taxon>
        <taxon>Strongylocentrotidae</taxon>
        <taxon>Strongylocentrotus</taxon>
    </lineage>
</organism>
<dbReference type="OrthoDB" id="269496at2759"/>
<protein>
    <recommendedName>
        <fullName evidence="2">Isochorismatase domain-containing protein 1</fullName>
    </recommendedName>
</protein>
<evidence type="ECO:0000256" key="2">
    <source>
        <dbReference type="ARBA" id="ARBA00040688"/>
    </source>
</evidence>
<evidence type="ECO:0000313" key="4">
    <source>
        <dbReference type="EnsemblMetazoa" id="XP_030829138"/>
    </source>
</evidence>
<dbReference type="PANTHER" id="PTHR14119:SF17">
    <property type="entry name" value="ISOCHORISMATASE DOMAIN-CONTAINING PROTEIN 1"/>
    <property type="match status" value="1"/>
</dbReference>
<sequence length="199" mass="21913">MAQKTSFGNISPETAALFVCDMQERFKPAIKYFDDIAVVAKRLIEGANILAIPVIVTEQYPKGLGHTVEELDISKAIGVYPKTKFSMVVPEVEAQLTQNLTNVKSIILLGIEAHVCIQQTTLDLLARGYEVHVVADAVSSRSMMDRQFAYERLRQFGAIITTSESVLFQLLGDKDHPKFKQIQGLVKTSAPVSGLASNM</sequence>
<dbReference type="EnsemblMetazoa" id="XM_030973278">
    <property type="protein sequence ID" value="XP_030829138"/>
    <property type="gene ID" value="LOC115919445"/>
</dbReference>
<name>A0A7M7ST34_STRPU</name>
<dbReference type="PANTHER" id="PTHR14119">
    <property type="entry name" value="HYDROLASE"/>
    <property type="match status" value="1"/>
</dbReference>
<dbReference type="OMA" id="VFNNEAN"/>
<dbReference type="InterPro" id="IPR000868">
    <property type="entry name" value="Isochorismatase-like_dom"/>
</dbReference>
<evidence type="ECO:0000313" key="5">
    <source>
        <dbReference type="Proteomes" id="UP000007110"/>
    </source>
</evidence>
<dbReference type="GeneID" id="575133"/>
<dbReference type="KEGG" id="spu:115919445"/>
<evidence type="ECO:0000259" key="3">
    <source>
        <dbReference type="Pfam" id="PF00857"/>
    </source>
</evidence>
<accession>A0A7M7ST34</accession>
<dbReference type="InParanoid" id="A0A7M7ST34"/>
<dbReference type="GO" id="GO:0005737">
    <property type="term" value="C:cytoplasm"/>
    <property type="evidence" value="ECO:0000318"/>
    <property type="project" value="GO_Central"/>
</dbReference>
<dbReference type="FunFam" id="3.40.50.850:FF:000001">
    <property type="entry name" value="Isochorismatase domain-containing protein 1"/>
    <property type="match status" value="1"/>
</dbReference>
<dbReference type="GeneID" id="115919445"/>
<dbReference type="RefSeq" id="XP_030841456.1">
    <property type="nucleotide sequence ID" value="XM_030985596.1"/>
</dbReference>
<comment type="similarity">
    <text evidence="1">Belongs to the isochorismatase family.</text>
</comment>
<proteinExistence type="inferred from homology"/>
<dbReference type="EnsemblMetazoa" id="XM_030985596">
    <property type="protein sequence ID" value="XP_030841456"/>
    <property type="gene ID" value="LOC575133"/>
</dbReference>
<reference evidence="4" key="2">
    <citation type="submission" date="2021-01" db="UniProtKB">
        <authorList>
            <consortium name="EnsemblMetazoa"/>
        </authorList>
    </citation>
    <scope>IDENTIFICATION</scope>
</reference>
<dbReference type="AlphaFoldDB" id="A0A7M7ST34"/>
<dbReference type="RefSeq" id="XP_030829138.1">
    <property type="nucleotide sequence ID" value="XM_030973278.1"/>
</dbReference>
<keyword evidence="5" id="KW-1185">Reference proteome</keyword>
<dbReference type="FunCoup" id="A0A7M7ST34">
    <property type="interactions" value="1240"/>
</dbReference>
<evidence type="ECO:0000256" key="1">
    <source>
        <dbReference type="ARBA" id="ARBA00006336"/>
    </source>
</evidence>
<dbReference type="Gene3D" id="3.40.50.850">
    <property type="entry name" value="Isochorismatase-like"/>
    <property type="match status" value="1"/>
</dbReference>